<proteinExistence type="predicted"/>
<accession>A0ACC2LZM2</accession>
<name>A0ACC2LZM2_PERAE</name>
<evidence type="ECO:0000313" key="1">
    <source>
        <dbReference type="EMBL" id="KAJ8638653.1"/>
    </source>
</evidence>
<comment type="caution">
    <text evidence="1">The sequence shown here is derived from an EMBL/GenBank/DDBJ whole genome shotgun (WGS) entry which is preliminary data.</text>
</comment>
<protein>
    <submittedName>
        <fullName evidence="1">Uncharacterized protein</fullName>
    </submittedName>
</protein>
<dbReference type="EMBL" id="CM056811">
    <property type="protein sequence ID" value="KAJ8638653.1"/>
    <property type="molecule type" value="Genomic_DNA"/>
</dbReference>
<gene>
    <name evidence="1" type="ORF">MRB53_012920</name>
</gene>
<evidence type="ECO:0000313" key="2">
    <source>
        <dbReference type="Proteomes" id="UP001234297"/>
    </source>
</evidence>
<reference evidence="1 2" key="1">
    <citation type="journal article" date="2022" name="Hortic Res">
        <title>A haplotype resolved chromosomal level avocado genome allows analysis of novel avocado genes.</title>
        <authorList>
            <person name="Nath O."/>
            <person name="Fletcher S.J."/>
            <person name="Hayward A."/>
            <person name="Shaw L.M."/>
            <person name="Masouleh A.K."/>
            <person name="Furtado A."/>
            <person name="Henry R.J."/>
            <person name="Mitter N."/>
        </authorList>
    </citation>
    <scope>NUCLEOTIDE SEQUENCE [LARGE SCALE GENOMIC DNA]</scope>
    <source>
        <strain evidence="2">cv. Hass</strain>
    </source>
</reference>
<keyword evidence="2" id="KW-1185">Reference proteome</keyword>
<sequence>MEGDWIPSDDWILENNRIEMEELQRLEEVEDHSSDDNCSENGDDTGFTFNTRLAALHTYLGEVEDTQRRLASFDGGATVNLPMLYLEGLVLFPEATLPLTVARQSFKAAIETAMNRVDAPLTLGVVRVQRHPGATRVQVATIGTTAEIRKFRRVENGSLNVVTRGQQRFHLQRHWIDAEGVPWGKVQIKQEDMPMRTPKDAFGVGQVASVGYLENNSHSNVVPSESSCAKQKKHDDQENGSECMFDRNTDGSDLSLTKLRMCQPPVDSSDGYRSIYEPVSSNECVSGSGCSLGRSFPDDSEGSQHHCLGDAVSENIAKTDVQGKSAKIWKKTWAADESNWLHRAPRSFWPYWVYRMYDSYSLAQRVTDLWRQLIRIPSLDSLIKKPDLLSFYVASKIPVSESTRQELLAIDGVSYRLRREIQLLERFDLIRCRYCQTVIAKRTDMMVMSSDGPCNAYVNPGGYVHGVVTVSSANGLSLWGSASKEHSWFPGYAWTIANCGNCGSNIGWLFTATKKKLQPKSFWGIQSISVADDMPE</sequence>
<organism evidence="1 2">
    <name type="scientific">Persea americana</name>
    <name type="common">Avocado</name>
    <dbReference type="NCBI Taxonomy" id="3435"/>
    <lineage>
        <taxon>Eukaryota</taxon>
        <taxon>Viridiplantae</taxon>
        <taxon>Streptophyta</taxon>
        <taxon>Embryophyta</taxon>
        <taxon>Tracheophyta</taxon>
        <taxon>Spermatophyta</taxon>
        <taxon>Magnoliopsida</taxon>
        <taxon>Magnoliidae</taxon>
        <taxon>Laurales</taxon>
        <taxon>Lauraceae</taxon>
        <taxon>Persea</taxon>
    </lineage>
</organism>
<dbReference type="Proteomes" id="UP001234297">
    <property type="component" value="Chromosome 3"/>
</dbReference>